<organism evidence="1 2">
    <name type="scientific">Parascaris univalens</name>
    <name type="common">Nematode worm</name>
    <dbReference type="NCBI Taxonomy" id="6257"/>
    <lineage>
        <taxon>Eukaryota</taxon>
        <taxon>Metazoa</taxon>
        <taxon>Ecdysozoa</taxon>
        <taxon>Nematoda</taxon>
        <taxon>Chromadorea</taxon>
        <taxon>Rhabditida</taxon>
        <taxon>Spirurina</taxon>
        <taxon>Ascaridomorpha</taxon>
        <taxon>Ascaridoidea</taxon>
        <taxon>Ascarididae</taxon>
        <taxon>Parascaris</taxon>
    </lineage>
</organism>
<keyword evidence="1" id="KW-1185">Reference proteome</keyword>
<sequence>FEQLQFQTKLDIIPRSFKVNCTLPIFSRRSACVIASQHIVSERSSERL</sequence>
<protein>
    <submittedName>
        <fullName evidence="2">Uncharacterized protein</fullName>
    </submittedName>
</protein>
<proteinExistence type="predicted"/>
<evidence type="ECO:0000313" key="1">
    <source>
        <dbReference type="Proteomes" id="UP000887569"/>
    </source>
</evidence>
<evidence type="ECO:0000313" key="2">
    <source>
        <dbReference type="WBParaSite" id="PgE084_g003_t01"/>
    </source>
</evidence>
<accession>A0A914ZZV3</accession>
<reference evidence="2" key="1">
    <citation type="submission" date="2022-11" db="UniProtKB">
        <authorList>
            <consortium name="WormBaseParasite"/>
        </authorList>
    </citation>
    <scope>IDENTIFICATION</scope>
</reference>
<name>A0A914ZZV3_PARUN</name>
<dbReference type="WBParaSite" id="PgE084_g003_t01">
    <property type="protein sequence ID" value="PgE084_g003_t01"/>
    <property type="gene ID" value="PgE084_g003"/>
</dbReference>
<dbReference type="Proteomes" id="UP000887569">
    <property type="component" value="Unplaced"/>
</dbReference>
<dbReference type="AlphaFoldDB" id="A0A914ZZV3"/>